<evidence type="ECO:0000256" key="3">
    <source>
        <dbReference type="ARBA" id="ARBA00011048"/>
    </source>
</evidence>
<evidence type="ECO:0000256" key="1">
    <source>
        <dbReference type="ARBA" id="ARBA00001917"/>
    </source>
</evidence>
<accession>A0A4Y9ENA7</accession>
<keyword evidence="6" id="KW-0479">Metal-binding</keyword>
<keyword evidence="8" id="KW-0408">Iron</keyword>
<comment type="similarity">
    <text evidence="3">In the N-terminal section; belongs to the NADH:flavin oxidoreductase/NADH oxidase family.</text>
</comment>
<dbReference type="GO" id="GO:0016491">
    <property type="term" value="F:oxidoreductase activity"/>
    <property type="evidence" value="ECO:0007669"/>
    <property type="project" value="UniProtKB-KW"/>
</dbReference>
<proteinExistence type="inferred from homology"/>
<gene>
    <name evidence="12" type="ORF">EUV02_10155</name>
</gene>
<dbReference type="GO" id="GO:0051536">
    <property type="term" value="F:iron-sulfur cluster binding"/>
    <property type="evidence" value="ECO:0007669"/>
    <property type="project" value="UniProtKB-KW"/>
</dbReference>
<dbReference type="Pfam" id="PF07992">
    <property type="entry name" value="Pyr_redox_2"/>
    <property type="match status" value="1"/>
</dbReference>
<dbReference type="InterPro" id="IPR051793">
    <property type="entry name" value="NADH:flavin_oxidoreductase"/>
</dbReference>
<comment type="cofactor">
    <cofactor evidence="2">
        <name>[4Fe-4S] cluster</name>
        <dbReference type="ChEBI" id="CHEBI:49883"/>
    </cofactor>
</comment>
<evidence type="ECO:0000256" key="8">
    <source>
        <dbReference type="ARBA" id="ARBA00023004"/>
    </source>
</evidence>
<dbReference type="PANTHER" id="PTHR42917:SF2">
    <property type="entry name" value="2,4-DIENOYL-COA REDUCTASE [(2E)-ENOYL-COA-PRODUCING]"/>
    <property type="match status" value="1"/>
</dbReference>
<dbReference type="RefSeq" id="WP_135246109.1">
    <property type="nucleotide sequence ID" value="NZ_SIHO01000002.1"/>
</dbReference>
<dbReference type="GO" id="GO:0046872">
    <property type="term" value="F:metal ion binding"/>
    <property type="evidence" value="ECO:0007669"/>
    <property type="project" value="UniProtKB-KW"/>
</dbReference>
<evidence type="ECO:0000256" key="4">
    <source>
        <dbReference type="ARBA" id="ARBA00022630"/>
    </source>
</evidence>
<evidence type="ECO:0000256" key="7">
    <source>
        <dbReference type="ARBA" id="ARBA00023002"/>
    </source>
</evidence>
<keyword evidence="5" id="KW-0288">FMN</keyword>
<dbReference type="InterPro" id="IPR023753">
    <property type="entry name" value="FAD/NAD-binding_dom"/>
</dbReference>
<dbReference type="GO" id="GO:0010181">
    <property type="term" value="F:FMN binding"/>
    <property type="evidence" value="ECO:0007669"/>
    <property type="project" value="InterPro"/>
</dbReference>
<evidence type="ECO:0000313" key="13">
    <source>
        <dbReference type="Proteomes" id="UP000297737"/>
    </source>
</evidence>
<evidence type="ECO:0000259" key="10">
    <source>
        <dbReference type="Pfam" id="PF00724"/>
    </source>
</evidence>
<dbReference type="Proteomes" id="UP000297737">
    <property type="component" value="Unassembled WGS sequence"/>
</dbReference>
<dbReference type="SUPFAM" id="SSF51395">
    <property type="entry name" value="FMN-linked oxidoreductases"/>
    <property type="match status" value="1"/>
</dbReference>
<dbReference type="Gene3D" id="3.20.20.70">
    <property type="entry name" value="Aldolase class I"/>
    <property type="match status" value="1"/>
</dbReference>
<dbReference type="PRINTS" id="PR00368">
    <property type="entry name" value="FADPNR"/>
</dbReference>
<dbReference type="SUPFAM" id="SSF51905">
    <property type="entry name" value="FAD/NAD(P)-binding domain"/>
    <property type="match status" value="1"/>
</dbReference>
<comment type="cofactor">
    <cofactor evidence="1">
        <name>FMN</name>
        <dbReference type="ChEBI" id="CHEBI:58210"/>
    </cofactor>
</comment>
<feature type="domain" description="NADH:flavin oxidoreductase/NADH oxidase N-terminal" evidence="10">
    <location>
        <begin position="4"/>
        <end position="359"/>
    </location>
</feature>
<keyword evidence="9" id="KW-0411">Iron-sulfur</keyword>
<dbReference type="InterPro" id="IPR001155">
    <property type="entry name" value="OxRdtase_FMN_N"/>
</dbReference>
<dbReference type="Gene3D" id="3.40.50.720">
    <property type="entry name" value="NAD(P)-binding Rossmann-like Domain"/>
    <property type="match status" value="1"/>
</dbReference>
<evidence type="ECO:0000256" key="6">
    <source>
        <dbReference type="ARBA" id="ARBA00022723"/>
    </source>
</evidence>
<feature type="domain" description="FAD/NAD(P)-binding" evidence="11">
    <location>
        <begin position="405"/>
        <end position="636"/>
    </location>
</feature>
<evidence type="ECO:0000313" key="12">
    <source>
        <dbReference type="EMBL" id="TFU03517.1"/>
    </source>
</evidence>
<reference evidence="12 13" key="1">
    <citation type="submission" date="2019-02" db="EMBL/GenBank/DDBJ databases">
        <title>Polymorphobacter sp. isolated from the lake at the Tibet of China.</title>
        <authorList>
            <person name="Li A."/>
        </authorList>
    </citation>
    <scope>NUCLEOTIDE SEQUENCE [LARGE SCALE GENOMIC DNA]</scope>
    <source>
        <strain evidence="12 13">DJ1R-1</strain>
    </source>
</reference>
<evidence type="ECO:0000256" key="2">
    <source>
        <dbReference type="ARBA" id="ARBA00001966"/>
    </source>
</evidence>
<dbReference type="AlphaFoldDB" id="A0A4Y9ENA7"/>
<dbReference type="InterPro" id="IPR036188">
    <property type="entry name" value="FAD/NAD-bd_sf"/>
</dbReference>
<dbReference type="PRINTS" id="PR00411">
    <property type="entry name" value="PNDRDTASEI"/>
</dbReference>
<keyword evidence="7" id="KW-0560">Oxidoreductase</keyword>
<keyword evidence="4" id="KW-0285">Flavoprotein</keyword>
<keyword evidence="13" id="KW-1185">Reference proteome</keyword>
<evidence type="ECO:0000259" key="11">
    <source>
        <dbReference type="Pfam" id="PF07992"/>
    </source>
</evidence>
<dbReference type="PANTHER" id="PTHR42917">
    <property type="entry name" value="2,4-DIENOYL-COA REDUCTASE"/>
    <property type="match status" value="1"/>
</dbReference>
<protein>
    <submittedName>
        <fullName evidence="12">FAD-binding protein</fullName>
    </submittedName>
</protein>
<name>A0A4Y9ENA7_9SPHN</name>
<dbReference type="OrthoDB" id="9804454at2"/>
<dbReference type="Gene3D" id="3.50.50.60">
    <property type="entry name" value="FAD/NAD(P)-binding domain"/>
    <property type="match status" value="1"/>
</dbReference>
<evidence type="ECO:0000256" key="5">
    <source>
        <dbReference type="ARBA" id="ARBA00022643"/>
    </source>
</evidence>
<sequence>MTSKLFEPFDAKGLHFKNRIIHEPTTLNMSDPQGYATRRLAAAYGSLAAGGYGAVIVGATCVRRDGLINERMLGLYDEDYVIEFRDTVAEIKNNGSLAGIQLFYGGLIPGLGTTVPLEPGKGWIPGTVAWGPSNAYVIGNASSGVVPTEEYDDIVECFAQAGRRAKEAGFDFLSFHFCHGSLPHTNLSLLSNQGRTDKYADRFYMCEAIIKRTQELCGKDFPIVPRLCVDENLEGGYDIEYFAEHYAPRLHALGIAVLDCTFGSMLGAPSRRADVHSTEFIGPSFYSAKVINKSNIQTLRAALQKRGIDMPLIGSANLITPDHLRTMVDEAGADFAGVCRLSLDDPDFPEKMRQGREDEIRLSTHTGASLLQGNIFGKGWAGSAQNPVFGREDEFRIVPTIRPRKIVVVGGGSGGMEYALTADEIGHKVVLFEREASLGGAMDWAGNYPALPNMEMLRYQPAYHRKMISKSGVDVRTGVNAGVAEIMAEAPDVVVIAVGAAPVEIAVDGLDAARAAGLAVRIDEVMRRDAPAAVGKRVIVYGAAEGAELALDLKLRGHDVRLVDAGPAYAPANYIGSRVWAIMGMMAHFGLATEPGKTLTGLGNGTATFSTADGSETAEADTVIICAGRRTDNALETALATASVTVHVVGDARTPRSYGNAIHEAAYLSRQVR</sequence>
<dbReference type="InterPro" id="IPR013785">
    <property type="entry name" value="Aldolase_TIM"/>
</dbReference>
<evidence type="ECO:0000256" key="9">
    <source>
        <dbReference type="ARBA" id="ARBA00023014"/>
    </source>
</evidence>
<dbReference type="EMBL" id="SIHO01000002">
    <property type="protein sequence ID" value="TFU03517.1"/>
    <property type="molecule type" value="Genomic_DNA"/>
</dbReference>
<comment type="caution">
    <text evidence="12">The sequence shown here is derived from an EMBL/GenBank/DDBJ whole genome shotgun (WGS) entry which is preliminary data.</text>
</comment>
<dbReference type="Pfam" id="PF00724">
    <property type="entry name" value="Oxidored_FMN"/>
    <property type="match status" value="1"/>
</dbReference>
<organism evidence="12 13">
    <name type="scientific">Glacieibacterium arshaanense</name>
    <dbReference type="NCBI Taxonomy" id="2511025"/>
    <lineage>
        <taxon>Bacteria</taxon>
        <taxon>Pseudomonadati</taxon>
        <taxon>Pseudomonadota</taxon>
        <taxon>Alphaproteobacteria</taxon>
        <taxon>Sphingomonadales</taxon>
        <taxon>Sphingosinicellaceae</taxon>
        <taxon>Glacieibacterium</taxon>
    </lineage>
</organism>